<sequence length="384" mass="43974">MLGSAIIKKQKHWVILAITLVFLLIWHYTGRKSQSTWINWRPSPHLSNDKAVTASPTGGRTATVATPSNTTIAANNPTPTTINSPLNTTYSQTLVIAKLQEEDASWVENIAHELPYLKSAIYTVDNKNASLTVPMNKGHEAMVYLTYIIDHYSQLSDITLFMHSHQFTWHNNDFLNSDSALMVKRLKSEHVIKNGYMNLRCHQEPGCPDHIHPTAANNPEDITNIPEAAVIGVSWKQLFPNETVPEVLSQPCCSQFAVSSERIRNISLDDYVSYREWLLDTSLKDNVSGRIWEYIWQWLFTGQWEYCPEEASCYCEGYGVCFEQDDYADYFKFRDEAWALEKEIDKIKESANNTLDIPEARISSMQFHVQDLRQKMDEIKSKAI</sequence>
<dbReference type="PANTHER" id="PTHR37490">
    <property type="entry name" value="EXPRESSED PROTEIN"/>
    <property type="match status" value="1"/>
</dbReference>
<dbReference type="EMBL" id="MVGC01000502">
    <property type="protein sequence ID" value="RJE18729.1"/>
    <property type="molecule type" value="Genomic_DNA"/>
</dbReference>
<comment type="caution">
    <text evidence="2">The sequence shown here is derived from an EMBL/GenBank/DDBJ whole genome shotgun (WGS) entry which is preliminary data.</text>
</comment>
<dbReference type="Pfam" id="PF11913">
    <property type="entry name" value="DUF3431"/>
    <property type="match status" value="1"/>
</dbReference>
<feature type="transmembrane region" description="Helical" evidence="1">
    <location>
        <begin position="12"/>
        <end position="29"/>
    </location>
</feature>
<dbReference type="OrthoDB" id="426718at2759"/>
<dbReference type="PANTHER" id="PTHR37490:SF3">
    <property type="entry name" value="DUF3431 DOMAIN CONTAINING PROTEIN"/>
    <property type="match status" value="1"/>
</dbReference>
<keyword evidence="3" id="KW-1185">Reference proteome</keyword>
<evidence type="ECO:0000313" key="2">
    <source>
        <dbReference type="EMBL" id="RJE18729.1"/>
    </source>
</evidence>
<evidence type="ECO:0000256" key="1">
    <source>
        <dbReference type="SAM" id="Phobius"/>
    </source>
</evidence>
<gene>
    <name evidence="2" type="ORF">PHISCL_08930</name>
</gene>
<name>A0A3A2Z6N1_9EURO</name>
<evidence type="ECO:0000313" key="3">
    <source>
        <dbReference type="Proteomes" id="UP000266188"/>
    </source>
</evidence>
<accession>A0A3A2Z6N1</accession>
<protein>
    <submittedName>
        <fullName evidence="2">Uncharacterized protein</fullName>
    </submittedName>
</protein>
<keyword evidence="1" id="KW-0812">Transmembrane</keyword>
<dbReference type="STRING" id="2070753.A0A3A2Z6N1"/>
<keyword evidence="1" id="KW-1133">Transmembrane helix</keyword>
<proteinExistence type="predicted"/>
<keyword evidence="1" id="KW-0472">Membrane</keyword>
<organism evidence="2 3">
    <name type="scientific">Aspergillus sclerotialis</name>
    <dbReference type="NCBI Taxonomy" id="2070753"/>
    <lineage>
        <taxon>Eukaryota</taxon>
        <taxon>Fungi</taxon>
        <taxon>Dikarya</taxon>
        <taxon>Ascomycota</taxon>
        <taxon>Pezizomycotina</taxon>
        <taxon>Eurotiomycetes</taxon>
        <taxon>Eurotiomycetidae</taxon>
        <taxon>Eurotiales</taxon>
        <taxon>Aspergillaceae</taxon>
        <taxon>Aspergillus</taxon>
        <taxon>Aspergillus subgen. Polypaecilum</taxon>
    </lineage>
</organism>
<reference evidence="3" key="1">
    <citation type="submission" date="2017-02" db="EMBL/GenBank/DDBJ databases">
        <authorList>
            <person name="Tafer H."/>
            <person name="Lopandic K."/>
        </authorList>
    </citation>
    <scope>NUCLEOTIDE SEQUENCE [LARGE SCALE GENOMIC DNA]</scope>
    <source>
        <strain evidence="3">CBS 366.77</strain>
    </source>
</reference>
<dbReference type="AlphaFoldDB" id="A0A3A2Z6N1"/>
<dbReference type="Proteomes" id="UP000266188">
    <property type="component" value="Unassembled WGS sequence"/>
</dbReference>
<dbReference type="InterPro" id="IPR021838">
    <property type="entry name" value="DUF3431"/>
</dbReference>